<reference evidence="1 2" key="1">
    <citation type="journal article" date="2020" name="ISME J.">
        <title>Uncovering the hidden diversity of litter-decomposition mechanisms in mushroom-forming fungi.</title>
        <authorList>
            <person name="Floudas D."/>
            <person name="Bentzer J."/>
            <person name="Ahren D."/>
            <person name="Johansson T."/>
            <person name="Persson P."/>
            <person name="Tunlid A."/>
        </authorList>
    </citation>
    <scope>NUCLEOTIDE SEQUENCE [LARGE SCALE GENOMIC DNA]</scope>
    <source>
        <strain evidence="1 2">CBS 291.85</strain>
    </source>
</reference>
<evidence type="ECO:0000313" key="1">
    <source>
        <dbReference type="EMBL" id="KAF5369364.1"/>
    </source>
</evidence>
<organism evidence="1 2">
    <name type="scientific">Tetrapyrgos nigripes</name>
    <dbReference type="NCBI Taxonomy" id="182062"/>
    <lineage>
        <taxon>Eukaryota</taxon>
        <taxon>Fungi</taxon>
        <taxon>Dikarya</taxon>
        <taxon>Basidiomycota</taxon>
        <taxon>Agaricomycotina</taxon>
        <taxon>Agaricomycetes</taxon>
        <taxon>Agaricomycetidae</taxon>
        <taxon>Agaricales</taxon>
        <taxon>Marasmiineae</taxon>
        <taxon>Marasmiaceae</taxon>
        <taxon>Tetrapyrgos</taxon>
    </lineage>
</organism>
<name>A0A8H5GQI0_9AGAR</name>
<evidence type="ECO:0000313" key="2">
    <source>
        <dbReference type="Proteomes" id="UP000559256"/>
    </source>
</evidence>
<proteinExistence type="predicted"/>
<sequence length="125" mass="13786">MFVYEYDSLSLGVWFGFGEDFVCRNVDLLVPHHPPTASSTSSINDGNITLSYTLDSNSPINLTLPLTSNSDTPIPLSKFLELEFNPLYSEQKVNGAIHMLEVMITEIRYTGDDTSSEGHLGLDLG</sequence>
<comment type="caution">
    <text evidence="1">The sequence shown here is derived from an EMBL/GenBank/DDBJ whole genome shotgun (WGS) entry which is preliminary data.</text>
</comment>
<dbReference type="AlphaFoldDB" id="A0A8H5GQI0"/>
<dbReference type="EMBL" id="JAACJM010000013">
    <property type="protein sequence ID" value="KAF5369364.1"/>
    <property type="molecule type" value="Genomic_DNA"/>
</dbReference>
<protein>
    <submittedName>
        <fullName evidence="1">Uncharacterized protein</fullName>
    </submittedName>
</protein>
<accession>A0A8H5GQI0</accession>
<dbReference type="Proteomes" id="UP000559256">
    <property type="component" value="Unassembled WGS sequence"/>
</dbReference>
<dbReference type="OrthoDB" id="2901006at2759"/>
<gene>
    <name evidence="1" type="ORF">D9758_002698</name>
</gene>
<keyword evidence="2" id="KW-1185">Reference proteome</keyword>